<dbReference type="InterPro" id="IPR051346">
    <property type="entry name" value="OTU_Deubiquitinase"/>
</dbReference>
<dbReference type="Pfam" id="PF12340">
    <property type="entry name" value="DUF3638"/>
    <property type="match status" value="1"/>
</dbReference>
<feature type="domain" description="DUF6606" evidence="9">
    <location>
        <begin position="18"/>
        <end position="277"/>
    </location>
</feature>
<dbReference type="InterPro" id="IPR022105">
    <property type="entry name" value="DUF3645"/>
</dbReference>
<evidence type="ECO:0000256" key="1">
    <source>
        <dbReference type="ARBA" id="ARBA00000707"/>
    </source>
</evidence>
<dbReference type="Pfam" id="PF20255">
    <property type="entry name" value="DUF6606"/>
    <property type="match status" value="1"/>
</dbReference>
<protein>
    <recommendedName>
        <fullName evidence="2">ubiquitinyl hydrolase 1</fullName>
        <ecNumber evidence="2">3.4.19.12</ecNumber>
    </recommendedName>
</protein>
<evidence type="ECO:0000313" key="11">
    <source>
        <dbReference type="RefSeq" id="XP_065673116.1"/>
    </source>
</evidence>
<dbReference type="SUPFAM" id="SSF52540">
    <property type="entry name" value="P-loop containing nucleoside triphosphate hydrolases"/>
    <property type="match status" value="1"/>
</dbReference>
<gene>
    <name evidence="11" type="primary">LOC124819357</name>
</gene>
<name>A0ABM4DFC5_HYDVU</name>
<proteinExistence type="predicted"/>
<dbReference type="Pfam" id="PF12359">
    <property type="entry name" value="DUF3645"/>
    <property type="match status" value="1"/>
</dbReference>
<evidence type="ECO:0000256" key="4">
    <source>
        <dbReference type="ARBA" id="ARBA00022786"/>
    </source>
</evidence>
<keyword evidence="6" id="KW-0788">Thiol protease</keyword>
<evidence type="ECO:0000256" key="2">
    <source>
        <dbReference type="ARBA" id="ARBA00012759"/>
    </source>
</evidence>
<evidence type="ECO:0000259" key="7">
    <source>
        <dbReference type="Pfam" id="PF12340"/>
    </source>
</evidence>
<accession>A0ABM4DFC5</accession>
<dbReference type="InterPro" id="IPR027417">
    <property type="entry name" value="P-loop_NTPase"/>
</dbReference>
<evidence type="ECO:0000256" key="6">
    <source>
        <dbReference type="ARBA" id="ARBA00022807"/>
    </source>
</evidence>
<keyword evidence="5" id="KW-0378">Hydrolase</keyword>
<evidence type="ECO:0000259" key="9">
    <source>
        <dbReference type="Pfam" id="PF20255"/>
    </source>
</evidence>
<evidence type="ECO:0000256" key="3">
    <source>
        <dbReference type="ARBA" id="ARBA00022670"/>
    </source>
</evidence>
<dbReference type="Proteomes" id="UP001652625">
    <property type="component" value="Chromosome 14"/>
</dbReference>
<keyword evidence="4" id="KW-0833">Ubl conjugation pathway</keyword>
<keyword evidence="10" id="KW-1185">Reference proteome</keyword>
<sequence>MERKYFHIEKNDQMELFIHHVFLIRQLPRREEEESCSGTLVKLVYSYLPNDNTPISGLNSVRKTMEIWKSIQCSSVNEVKVKDSLVALEPGQTFAIYVRAHNSVITVRLSEDNKNALMSVFRALPSNEKVLIEGDLFQTFPERAVSIPFDRLLSDAFSRQVAILCNKVSESTLTTAVKAGVKYPDYFDVAEPVFVISWLLGAMSGTIPEDKDFDRVHKVIRHEVLYEKGIGNPWRRSGEWFAIKCVLQIMLVTELGKNEGTVVYKSLMIHIMTSFLKDIPGNFDDNDIIMQMLSKVSRRMIKLKNYIDNSNQNVELSNQTITWINIVIKNGCDILQRMRQEADIRWINHKGSCSKFAIVNILELRPCEHIIHNLNNSTITRIKQAFKQESNLKVDIKNPKCMSRNTCFGSVNFLFDISFLENSNQNKETEIKLYDFEVWVRTVLWKDFLLNITEFLENSSQLFDLFYKYLEISLAFYASDPVGLSQMVLTLLLITAALDSIALQKCPLLAKYHSSFEDKYFDNLLTPLLEDMRYLHSVKGYFLKRNKLATHQSIITNKVNENSFGPRLANENEAMQQIRRDILLYAENQREKKKREFQQSFDRYNSLIARHPKRSHLQFCKAYERCCECETYKEAYSMTIDRYEDPIPECDWEQNAIVFELSIPVSIRCLRDALFLVHKKLDEKQFQKVCIKQKWKSHPQLSSWVSSECLKSLVSIGSDAALISSSRFRLRLINSCSDVFVPCGLTIKLFIKYKNEDVECNIVNYKQIKKKFYTMKALNKSYIIDETWIAGTTHTENEVLASQVNCPLNLKLDEYKAFGSLRAGHCLQLRKLLKAIEMRSLSFENPTVFALIAQALWQAGPAFKNDNMTIMNDINDPVFYFESHSDLQNDGFCHVLIESLSNFLESIKKNWKKHNQLHIVIIITLRIFSLSSAEIRFEAFKLLLQCRSIAQIWAVEIEHLLSKLTSANLSEIQEMRLKLIDVAAFTALTFDVDRCYEYIINKESLVDWLHSVARIHDNIYLGNNCFDTERKNLLRRVRQIGLRFENIARNTFALEKAYIFSKFLTIHWADFCKGSCSNLWVPYLPPSQTWYYNTFVSDNLSVTLEVNVLSGKFLVNGNPVGRLPDIITKSSVYQRTFGEHVFDVQPSAEQHSTFVSIHNFQGSRFLFSNRTHGQVVVERSSLGNEYELIPSEVFNGLFPNLFIDNYSHWLCKNTNIIYFRPVRFDDANFFNAKSEDHFPYQFNVQYKTLYDLQRKRYLVDINSNTFKEVYSCLSRLELREYVHIWVSYHKNSIQEKFQKSQQQLNKFGQPKTYKEQNQTEKKYLETKEEKTENMQTDQEQFFTEQENMQVEKEQIQTKKKQNFAVNAELPRMDLSFKVEVKTGKLFSQEHVGLIVANDQGNIGTLIGLKNSLLLHEDKPIVDSNYLGQHKVLVIPHSAAIELIESSSHQMVRINLYKLLSPPYFSYNIDDRLCELRGPANHEAWLYLSLLHAATSSSLPDPFTKLTGTESSMRLLQIGRTFSCRPFDQNAIHTLNSISKLAPKRIKNYVDSQQLQSVAWFPKLYSTYGYESLALASNILLYRADMYKKLFPTIEQKTMQHENIFTKRAYWRYKTQLNSCAHLDAENEKFIGGVPKREIAWSYTNGCEESNISRLIMEDYYKRNGVSFLPSNLWTLVKDKESIKGPLVFSLSSVFTLENFDLLDNYLQLYGLAQNVHEDFFDFCLFLSLLAFKGENKDLLFSLLAVVLLKIQVNPPSVREYEHLNETEFNLKEIHKVINEEFNDINLNEKCSEDEKSFENFKQNAIDTIGDMAQKQWETKIVDFHSIGESIISNTNNNQTTMFARKQLTITLKDIVNIDEIEEKVKNLFLRWNNNDKLKSFLGEVECKIRLNNLHFKCGNAKLFNQIHVPLSDSKCTYQSSSSAYKIKVPIKNLKENPDAISLFQNKSSAPMFNIKNNCDTLNRKNQSEKLLSLLQNLTDDHNCYDDISNFMKINLTNSCTNIQENKLSYLNEKDFENNEIIYECRSCLFTSKSKSLWEEVEDAFMPQNDNYFDFALLYGGLWRRVTPVTIIPCILPLKSQAYTLLSINDKYEVPQSVINRIGALIVSWTNEQRAIRCLKLIQNNTLNAALYQEIINIGHEYWIPSSNPEWLVFELEANFLIRPIQIDVAQSMISANENFVQQLNMGEGKTSVIVPLLAISLATSKHVVRVNVLRPLLNTNFELLSDKLGGLLNKRVYILPCSRDLNMNPSKILRVYRKCLFGRGIMLTTPEYRLSLNLKTFEHCRKKSRNAKKLYRLRCWIQKHVRDILDEADEILNVKYQVIYTIDKQLLVDGGELRWIISQAVLKLVNKFIENMFKKYGENYIEFYVDNTRYDSFSRIRFISSNKNMYEELCCLIVDSILNNEVPEVSIATKIKQRDKELAKLFITSNDISDLESNKYLSKLFKKNTFLKEKLLVLRGLLLFEVLHMALQKRWRVNFGVSLSKTSSKMAVPYRAKDVASERTEFGHPDMAIILTQISYYMSGLSKNQLDEVFVNLEKCTHKEVQYEQWITSIGIDNVPNDLRELNGVNLDSIEQKEKLYSILSYSMSVINFWLNQVVYPREAKQFPYKISTSAWDLCLKKYHGSKYKNYTTGFSGTNELQLLFPLNIRQKDLPKILGTNAMVLSFLLQPENKTYYHKNSCVDSIEECILKKLVETKACVLIDVGALMLKMDNEKVAQEWLKLSLASDVSAAIYFDKEDRIMVYDRKGRASLLSVSPYFHKLNRCVVYLDDIHTRGTDLKFPVPAAACVTLGEGLTKDRLVQACMRMRMLGNGHRVYFYASRDVHISIVNQMITCDKIPETPDILKWAISNSCNAIRDGFLHWSLQGLRYATKEAVEFSIFKNKMRKKSLNIDSLQKLGYRCSEDEVINLESFYGGTRSLETVPKIVQNSLNKRVIFFTENNEATKTFVETITSIGENIVFRCNQYVSEYKRFASILNEEQERELEAELEEERQVNRPIRQNPHKPNLSKEIVELVKTGNINHEGLVDILPINKIFQNTDRILKLTPINCLSPSFMVSKEFTMVIKDTKRGDEFLFEISWVIVVSPKNNSDHDTYILISSYEANELIPMFRLINKNCGIRLHMFAPRLRRDQNILINQNSLALPHSENKLLDDSFIAQLNVLAGGLFFSTKDEEDAYSNFLGIFQNSSDKNDVSETDESNYNPQCKKRKLETPKSSLKKNIVKFAVEILRARGRCMGSTLSDVCQLLFNRTRTASLL</sequence>
<dbReference type="InterPro" id="IPR022099">
    <property type="entry name" value="DUF3638"/>
</dbReference>
<feature type="domain" description="DUF3638" evidence="7">
    <location>
        <begin position="2139"/>
        <end position="2355"/>
    </location>
</feature>
<evidence type="ECO:0000259" key="8">
    <source>
        <dbReference type="Pfam" id="PF12359"/>
    </source>
</evidence>
<evidence type="ECO:0000256" key="5">
    <source>
        <dbReference type="ARBA" id="ARBA00022801"/>
    </source>
</evidence>
<organism evidence="10 11">
    <name type="scientific">Hydra vulgaris</name>
    <name type="common">Hydra</name>
    <name type="synonym">Hydra attenuata</name>
    <dbReference type="NCBI Taxonomy" id="6087"/>
    <lineage>
        <taxon>Eukaryota</taxon>
        <taxon>Metazoa</taxon>
        <taxon>Cnidaria</taxon>
        <taxon>Hydrozoa</taxon>
        <taxon>Hydroidolina</taxon>
        <taxon>Anthoathecata</taxon>
        <taxon>Aplanulata</taxon>
        <taxon>Hydridae</taxon>
        <taxon>Hydra</taxon>
    </lineage>
</organism>
<reference evidence="11" key="1">
    <citation type="submission" date="2025-08" db="UniProtKB">
        <authorList>
            <consortium name="RefSeq"/>
        </authorList>
    </citation>
    <scope>IDENTIFICATION</scope>
</reference>
<evidence type="ECO:0000313" key="10">
    <source>
        <dbReference type="Proteomes" id="UP001652625"/>
    </source>
</evidence>
<dbReference type="InterPro" id="IPR046541">
    <property type="entry name" value="DUF6606"/>
</dbReference>
<dbReference type="EC" id="3.4.19.12" evidence="2"/>
<dbReference type="PANTHER" id="PTHR13367:SF33">
    <property type="entry name" value="P-LOOP CONTAINING NUCLEOSIDE TRIPHOSPHATE HYDROLASE PROTEIN"/>
    <property type="match status" value="1"/>
</dbReference>
<keyword evidence="3" id="KW-0645">Protease</keyword>
<feature type="domain" description="DUF3645" evidence="8">
    <location>
        <begin position="2488"/>
        <end position="2516"/>
    </location>
</feature>
<dbReference type="RefSeq" id="XP_065673116.1">
    <property type="nucleotide sequence ID" value="XM_065817044.1"/>
</dbReference>
<comment type="catalytic activity">
    <reaction evidence="1">
        <text>Thiol-dependent hydrolysis of ester, thioester, amide, peptide and isopeptide bonds formed by the C-terminal Gly of ubiquitin (a 76-residue protein attached to proteins as an intracellular targeting signal).</text>
        <dbReference type="EC" id="3.4.19.12"/>
    </reaction>
</comment>
<dbReference type="PANTHER" id="PTHR13367">
    <property type="entry name" value="UBIQUITIN THIOESTERASE"/>
    <property type="match status" value="1"/>
</dbReference>
<dbReference type="GeneID" id="124819357"/>